<dbReference type="GO" id="GO:0004674">
    <property type="term" value="F:protein serine/threonine kinase activity"/>
    <property type="evidence" value="ECO:0007669"/>
    <property type="project" value="InterPro"/>
</dbReference>
<sequence length="67" mass="7714">LLCVQDQPSARPLMSSVVFMLENETAVLPAPKEPIYFTMRKYGTDEDSRDNRRRSLNHMSTTILEGR</sequence>
<feature type="region of interest" description="Disordered" evidence="1">
    <location>
        <begin position="44"/>
        <end position="67"/>
    </location>
</feature>
<dbReference type="AlphaFoldDB" id="A0A6G1BSV7"/>
<evidence type="ECO:0000313" key="4">
    <source>
        <dbReference type="Proteomes" id="UP000479710"/>
    </source>
</evidence>
<evidence type="ECO:0000313" key="3">
    <source>
        <dbReference type="EMBL" id="KAF0891188.1"/>
    </source>
</evidence>
<gene>
    <name evidence="3" type="ORF">E2562_006546</name>
</gene>
<comment type="caution">
    <text evidence="3">The sequence shown here is derived from an EMBL/GenBank/DDBJ whole genome shotgun (WGS) entry which is preliminary data.</text>
</comment>
<dbReference type="OrthoDB" id="689128at2759"/>
<feature type="non-terminal residue" evidence="3">
    <location>
        <position position="1"/>
    </location>
</feature>
<evidence type="ECO:0000256" key="1">
    <source>
        <dbReference type="SAM" id="MobiDB-lite"/>
    </source>
</evidence>
<feature type="domain" description="S-locus receptor kinase C-terminal" evidence="2">
    <location>
        <begin position="23"/>
        <end position="67"/>
    </location>
</feature>
<keyword evidence="4" id="KW-1185">Reference proteome</keyword>
<protein>
    <recommendedName>
        <fullName evidence="2">S-locus receptor kinase C-terminal domain-containing protein</fullName>
    </recommendedName>
</protein>
<organism evidence="3 4">
    <name type="scientific">Oryza meyeriana var. granulata</name>
    <dbReference type="NCBI Taxonomy" id="110450"/>
    <lineage>
        <taxon>Eukaryota</taxon>
        <taxon>Viridiplantae</taxon>
        <taxon>Streptophyta</taxon>
        <taxon>Embryophyta</taxon>
        <taxon>Tracheophyta</taxon>
        <taxon>Spermatophyta</taxon>
        <taxon>Magnoliopsida</taxon>
        <taxon>Liliopsida</taxon>
        <taxon>Poales</taxon>
        <taxon>Poaceae</taxon>
        <taxon>BOP clade</taxon>
        <taxon>Oryzoideae</taxon>
        <taxon>Oryzeae</taxon>
        <taxon>Oryzinae</taxon>
        <taxon>Oryza</taxon>
        <taxon>Oryza meyeriana</taxon>
    </lineage>
</organism>
<proteinExistence type="predicted"/>
<evidence type="ECO:0000259" key="2">
    <source>
        <dbReference type="Pfam" id="PF11883"/>
    </source>
</evidence>
<feature type="compositionally biased region" description="Polar residues" evidence="1">
    <location>
        <begin position="57"/>
        <end position="67"/>
    </location>
</feature>
<dbReference type="EMBL" id="SPHZ02000011">
    <property type="protein sequence ID" value="KAF0891188.1"/>
    <property type="molecule type" value="Genomic_DNA"/>
</dbReference>
<dbReference type="Proteomes" id="UP000479710">
    <property type="component" value="Unassembled WGS sequence"/>
</dbReference>
<name>A0A6G1BSV7_9ORYZ</name>
<reference evidence="3 4" key="1">
    <citation type="submission" date="2019-11" db="EMBL/GenBank/DDBJ databases">
        <title>Whole genome sequence of Oryza granulata.</title>
        <authorList>
            <person name="Li W."/>
        </authorList>
    </citation>
    <scope>NUCLEOTIDE SEQUENCE [LARGE SCALE GENOMIC DNA]</scope>
    <source>
        <strain evidence="4">cv. Menghai</strain>
        <tissue evidence="3">Leaf</tissue>
    </source>
</reference>
<dbReference type="InterPro" id="IPR021820">
    <property type="entry name" value="S-locus_recpt_kinase_C"/>
</dbReference>
<accession>A0A6G1BSV7</accession>
<dbReference type="Pfam" id="PF11883">
    <property type="entry name" value="DUF3403"/>
    <property type="match status" value="1"/>
</dbReference>